<dbReference type="GO" id="GO:0009295">
    <property type="term" value="C:nucleoid"/>
    <property type="evidence" value="ECO:0007669"/>
    <property type="project" value="TreeGrafter"/>
</dbReference>
<evidence type="ECO:0000256" key="1">
    <source>
        <dbReference type="ARBA" id="ARBA00023125"/>
    </source>
</evidence>
<reference evidence="5 6" key="1">
    <citation type="journal article" date="2016" name="Nat. Commun.">
        <title>Thousands of microbial genomes shed light on interconnected biogeochemical processes in an aquifer system.</title>
        <authorList>
            <person name="Anantharaman K."/>
            <person name="Brown C.T."/>
            <person name="Hug L.A."/>
            <person name="Sharon I."/>
            <person name="Castelle C.J."/>
            <person name="Probst A.J."/>
            <person name="Thomas B.C."/>
            <person name="Singh A."/>
            <person name="Wilkins M.J."/>
            <person name="Karaoz U."/>
            <person name="Brodie E.L."/>
            <person name="Williams K.H."/>
            <person name="Hubbard S.S."/>
            <person name="Banfield J.F."/>
        </authorList>
    </citation>
    <scope>NUCLEOTIDE SEQUENCE [LARGE SCALE GENOMIC DNA]</scope>
</reference>
<feature type="compositionally biased region" description="Polar residues" evidence="4">
    <location>
        <begin position="115"/>
        <end position="145"/>
    </location>
</feature>
<keyword evidence="1 2" id="KW-0238">DNA-binding</keyword>
<comment type="caution">
    <text evidence="5">The sequence shown here is derived from an EMBL/GenBank/DDBJ whole genome shotgun (WGS) entry which is preliminary data.</text>
</comment>
<evidence type="ECO:0000256" key="3">
    <source>
        <dbReference type="RuleBase" id="RU000524"/>
    </source>
</evidence>
<comment type="caution">
    <text evidence="2">Lacks conserved residue(s) required for the propagation of feature annotation.</text>
</comment>
<feature type="region of interest" description="Disordered" evidence="4">
    <location>
        <begin position="104"/>
        <end position="179"/>
    </location>
</feature>
<dbReference type="EMBL" id="MGJB01000012">
    <property type="protein sequence ID" value="OGM98608.1"/>
    <property type="molecule type" value="Genomic_DNA"/>
</dbReference>
<evidence type="ECO:0000256" key="4">
    <source>
        <dbReference type="SAM" id="MobiDB-lite"/>
    </source>
</evidence>
<dbReference type="STRING" id="1802661.A2649_00210"/>
<protein>
    <recommendedName>
        <fullName evidence="2 3">Single-stranded DNA-binding protein</fullName>
        <shortName evidence="2">SSB</shortName>
    </recommendedName>
</protein>
<accession>A0A1F8EEU5</accession>
<gene>
    <name evidence="5" type="ORF">A2649_00210</name>
</gene>
<comment type="subunit">
    <text evidence="2">Homotetramer.</text>
</comment>
<dbReference type="InterPro" id="IPR012340">
    <property type="entry name" value="NA-bd_OB-fold"/>
</dbReference>
<sequence length="179" mass="19670">MNLNKVYLIGRLTQDPETRSTTSGQSVTTLRMATNRVWKDLSGGRKDATEYHTVIAWSRLGEIASQYLRKGGLVMIEGRLQTRNWTGKDNVKRYVTEIIAESLQLGPKPGGGQGNYSSEVTDIKNPSTYSTSSGQAGSERGSSLSPVKDADIPIIDENEPMNAGVEEDEMSIKEKDLPF</sequence>
<dbReference type="SUPFAM" id="SSF50249">
    <property type="entry name" value="Nucleic acid-binding proteins"/>
    <property type="match status" value="1"/>
</dbReference>
<dbReference type="Gene3D" id="2.40.50.140">
    <property type="entry name" value="Nucleic acid-binding proteins"/>
    <property type="match status" value="1"/>
</dbReference>
<evidence type="ECO:0000256" key="2">
    <source>
        <dbReference type="HAMAP-Rule" id="MF_00984"/>
    </source>
</evidence>
<dbReference type="PANTHER" id="PTHR10302:SF27">
    <property type="entry name" value="SINGLE-STRANDED DNA-BINDING PROTEIN"/>
    <property type="match status" value="1"/>
</dbReference>
<evidence type="ECO:0000313" key="6">
    <source>
        <dbReference type="Proteomes" id="UP000176893"/>
    </source>
</evidence>
<evidence type="ECO:0000313" key="5">
    <source>
        <dbReference type="EMBL" id="OGM98608.1"/>
    </source>
</evidence>
<dbReference type="InterPro" id="IPR000424">
    <property type="entry name" value="Primosome_PriB/ssb"/>
</dbReference>
<dbReference type="Proteomes" id="UP000176893">
    <property type="component" value="Unassembled WGS sequence"/>
</dbReference>
<dbReference type="PROSITE" id="PS50935">
    <property type="entry name" value="SSB"/>
    <property type="match status" value="1"/>
</dbReference>
<feature type="compositionally biased region" description="Basic and acidic residues" evidence="4">
    <location>
        <begin position="170"/>
        <end position="179"/>
    </location>
</feature>
<dbReference type="HAMAP" id="MF_00984">
    <property type="entry name" value="SSB"/>
    <property type="match status" value="1"/>
</dbReference>
<name>A0A1F8EEU5_9BACT</name>
<dbReference type="CDD" id="cd04496">
    <property type="entry name" value="SSB_OBF"/>
    <property type="match status" value="1"/>
</dbReference>
<dbReference type="NCBIfam" id="TIGR00621">
    <property type="entry name" value="ssb"/>
    <property type="match status" value="1"/>
</dbReference>
<dbReference type="AlphaFoldDB" id="A0A1F8EEU5"/>
<proteinExistence type="inferred from homology"/>
<dbReference type="Pfam" id="PF00436">
    <property type="entry name" value="SSB"/>
    <property type="match status" value="1"/>
</dbReference>
<dbReference type="InterPro" id="IPR011344">
    <property type="entry name" value="ssDNA-bd"/>
</dbReference>
<dbReference type="GO" id="GO:0006260">
    <property type="term" value="P:DNA replication"/>
    <property type="evidence" value="ECO:0007669"/>
    <property type="project" value="InterPro"/>
</dbReference>
<dbReference type="PANTHER" id="PTHR10302">
    <property type="entry name" value="SINGLE-STRANDED DNA-BINDING PROTEIN"/>
    <property type="match status" value="1"/>
</dbReference>
<dbReference type="GO" id="GO:0003697">
    <property type="term" value="F:single-stranded DNA binding"/>
    <property type="evidence" value="ECO:0007669"/>
    <property type="project" value="UniProtKB-UniRule"/>
</dbReference>
<organism evidence="5 6">
    <name type="scientific">Candidatus Yanofskybacteria bacterium RIFCSPHIGHO2_01_FULL_41_26</name>
    <dbReference type="NCBI Taxonomy" id="1802661"/>
    <lineage>
        <taxon>Bacteria</taxon>
        <taxon>Candidatus Yanofskyibacteriota</taxon>
    </lineage>
</organism>
<feature type="compositionally biased region" description="Acidic residues" evidence="4">
    <location>
        <begin position="154"/>
        <end position="169"/>
    </location>
</feature>